<dbReference type="AlphaFoldDB" id="A0A841L017"/>
<protein>
    <submittedName>
        <fullName evidence="2">Uncharacterized protein</fullName>
    </submittedName>
</protein>
<sequence length="115" mass="13130">MEKLKKLPYVLLLTSILIGTIIGMLSNISFISYLKRTLFFYAIIFLGSYQFVSFILKANTGQKKVDSNSVDIVIPPGEPEFYDSSEKENQNFVPLDFKSYDEKNQSKILGQMNES</sequence>
<proteinExistence type="predicted"/>
<dbReference type="Proteomes" id="UP000579281">
    <property type="component" value="Unassembled WGS sequence"/>
</dbReference>
<keyword evidence="1" id="KW-1133">Transmembrane helix</keyword>
<organism evidence="2 3">
    <name type="scientific">Anaerosolibacter carboniphilus</name>
    <dbReference type="NCBI Taxonomy" id="1417629"/>
    <lineage>
        <taxon>Bacteria</taxon>
        <taxon>Bacillati</taxon>
        <taxon>Bacillota</taxon>
        <taxon>Clostridia</taxon>
        <taxon>Peptostreptococcales</taxon>
        <taxon>Thermotaleaceae</taxon>
        <taxon>Anaerosolibacter</taxon>
    </lineage>
</organism>
<dbReference type="RefSeq" id="WP_184311037.1">
    <property type="nucleotide sequence ID" value="NZ_JACHEN010000015.1"/>
</dbReference>
<name>A0A841L017_9FIRM</name>
<accession>A0A841L017</accession>
<evidence type="ECO:0000313" key="2">
    <source>
        <dbReference type="EMBL" id="MBB6216502.1"/>
    </source>
</evidence>
<gene>
    <name evidence="2" type="ORF">HNQ80_002604</name>
</gene>
<keyword evidence="1" id="KW-0472">Membrane</keyword>
<keyword evidence="3" id="KW-1185">Reference proteome</keyword>
<feature type="transmembrane region" description="Helical" evidence="1">
    <location>
        <begin position="7"/>
        <end position="32"/>
    </location>
</feature>
<feature type="transmembrane region" description="Helical" evidence="1">
    <location>
        <begin position="38"/>
        <end position="56"/>
    </location>
</feature>
<evidence type="ECO:0000313" key="3">
    <source>
        <dbReference type="Proteomes" id="UP000579281"/>
    </source>
</evidence>
<keyword evidence="1" id="KW-0812">Transmembrane</keyword>
<dbReference type="EMBL" id="JACHEN010000015">
    <property type="protein sequence ID" value="MBB6216502.1"/>
    <property type="molecule type" value="Genomic_DNA"/>
</dbReference>
<reference evidence="2 3" key="1">
    <citation type="submission" date="2020-08" db="EMBL/GenBank/DDBJ databases">
        <title>Genomic Encyclopedia of Type Strains, Phase IV (KMG-IV): sequencing the most valuable type-strain genomes for metagenomic binning, comparative biology and taxonomic classification.</title>
        <authorList>
            <person name="Goeker M."/>
        </authorList>
    </citation>
    <scope>NUCLEOTIDE SEQUENCE [LARGE SCALE GENOMIC DNA]</scope>
    <source>
        <strain evidence="2 3">DSM 103526</strain>
    </source>
</reference>
<evidence type="ECO:0000256" key="1">
    <source>
        <dbReference type="SAM" id="Phobius"/>
    </source>
</evidence>
<comment type="caution">
    <text evidence="2">The sequence shown here is derived from an EMBL/GenBank/DDBJ whole genome shotgun (WGS) entry which is preliminary data.</text>
</comment>